<evidence type="ECO:0000256" key="10">
    <source>
        <dbReference type="SAM" id="Coils"/>
    </source>
</evidence>
<comment type="subcellular location">
    <subcellularLocation>
        <location evidence="1 9">Mitochondrion inner membrane</location>
    </subcellularLocation>
</comment>
<organism evidence="12 13">
    <name type="scientific">Ophiocordyceps australis</name>
    <dbReference type="NCBI Taxonomy" id="1399860"/>
    <lineage>
        <taxon>Eukaryota</taxon>
        <taxon>Fungi</taxon>
        <taxon>Dikarya</taxon>
        <taxon>Ascomycota</taxon>
        <taxon>Pezizomycotina</taxon>
        <taxon>Sordariomycetes</taxon>
        <taxon>Hypocreomycetidae</taxon>
        <taxon>Hypocreales</taxon>
        <taxon>Ophiocordycipitaceae</taxon>
        <taxon>Ophiocordyceps</taxon>
    </lineage>
</organism>
<evidence type="ECO:0000256" key="1">
    <source>
        <dbReference type="ARBA" id="ARBA00004273"/>
    </source>
</evidence>
<keyword evidence="8 9" id="KW-0472">Membrane</keyword>
<dbReference type="PANTHER" id="PTHR31586">
    <property type="entry name" value="CYTOCHROME C OXIDASE PROTEIN 20"/>
    <property type="match status" value="1"/>
</dbReference>
<dbReference type="PANTHER" id="PTHR31586:SF1">
    <property type="entry name" value="CYTOCHROME C OXIDASE ASSEMBLY PROTEIN COX20, MITOCHONDRIAL"/>
    <property type="match status" value="1"/>
</dbReference>
<keyword evidence="10" id="KW-0175">Coiled coil</keyword>
<evidence type="ECO:0000256" key="2">
    <source>
        <dbReference type="ARBA" id="ARBA00009575"/>
    </source>
</evidence>
<reference evidence="12 13" key="1">
    <citation type="submission" date="2017-06" db="EMBL/GenBank/DDBJ databases">
        <title>Ant-infecting Ophiocordyceps genomes reveal a high diversity of potential behavioral manipulation genes and a possible major role for enterotoxins.</title>
        <authorList>
            <person name="De Bekker C."/>
            <person name="Evans H.C."/>
            <person name="Brachmann A."/>
            <person name="Hughes D.P."/>
        </authorList>
    </citation>
    <scope>NUCLEOTIDE SEQUENCE [LARGE SCALE GENOMIC DNA]</scope>
    <source>
        <strain evidence="12 13">1348a</strain>
    </source>
</reference>
<dbReference type="GO" id="GO:0005743">
    <property type="term" value="C:mitochondrial inner membrane"/>
    <property type="evidence" value="ECO:0007669"/>
    <property type="project" value="UniProtKB-SubCell"/>
</dbReference>
<comment type="caution">
    <text evidence="12">The sequence shown here is derived from an EMBL/GenBank/DDBJ whole genome shotgun (WGS) entry which is preliminary data.</text>
</comment>
<evidence type="ECO:0000256" key="6">
    <source>
        <dbReference type="ARBA" id="ARBA00022989"/>
    </source>
</evidence>
<comment type="function">
    <text evidence="9">Involved in the assembly of the cytochrome c oxidase complex.</text>
</comment>
<dbReference type="EMBL" id="NJEU01000487">
    <property type="protein sequence ID" value="PHH73655.1"/>
    <property type="molecule type" value="Genomic_DNA"/>
</dbReference>
<dbReference type="Proteomes" id="UP000224854">
    <property type="component" value="Unassembled WGS sequence"/>
</dbReference>
<dbReference type="Pfam" id="PF12597">
    <property type="entry name" value="Cox20"/>
    <property type="match status" value="1"/>
</dbReference>
<protein>
    <recommendedName>
        <fullName evidence="3 9">Cytochrome c oxidase assembly protein COX20, mitochondrial</fullName>
    </recommendedName>
</protein>
<name>A0A2C5YVS5_9HYPO</name>
<keyword evidence="6" id="KW-1133">Transmembrane helix</keyword>
<keyword evidence="7 9" id="KW-0496">Mitochondrion</keyword>
<proteinExistence type="inferred from homology"/>
<dbReference type="PIRSF" id="PIRSF007871">
    <property type="entry name" value="Cox20"/>
    <property type="match status" value="1"/>
</dbReference>
<feature type="compositionally biased region" description="Polar residues" evidence="11">
    <location>
        <begin position="26"/>
        <end position="36"/>
    </location>
</feature>
<evidence type="ECO:0000256" key="3">
    <source>
        <dbReference type="ARBA" id="ARBA00017689"/>
    </source>
</evidence>
<keyword evidence="13" id="KW-1185">Reference proteome</keyword>
<comment type="similarity">
    <text evidence="2 9">Belongs to the COX20 family.</text>
</comment>
<gene>
    <name evidence="12" type="ORF">CDD82_5333</name>
</gene>
<keyword evidence="4" id="KW-0812">Transmembrane</keyword>
<evidence type="ECO:0000256" key="4">
    <source>
        <dbReference type="ARBA" id="ARBA00022692"/>
    </source>
</evidence>
<dbReference type="OrthoDB" id="14603at2759"/>
<evidence type="ECO:0000256" key="7">
    <source>
        <dbReference type="ARBA" id="ARBA00023128"/>
    </source>
</evidence>
<sequence length="162" mass="18142">MASDTKDNSKTLHAWSKPSDTGPEGQAQSASGSQHARPSLSEAIGTIHAQDFANIPNLPCARNGLLVGIASGFLSGSLYFVTRGKVAKATNWAVGMFLVGSTASYEYCHYQRRAERTRMKRHIEIVAEKRREVARQAAEEEREKKRLEQEHKAVQKPWYKVW</sequence>
<evidence type="ECO:0000313" key="12">
    <source>
        <dbReference type="EMBL" id="PHH73655.1"/>
    </source>
</evidence>
<dbReference type="AlphaFoldDB" id="A0A2C5YVS5"/>
<evidence type="ECO:0000256" key="9">
    <source>
        <dbReference type="PIRNR" id="PIRNR007871"/>
    </source>
</evidence>
<evidence type="ECO:0000256" key="8">
    <source>
        <dbReference type="ARBA" id="ARBA00023136"/>
    </source>
</evidence>
<evidence type="ECO:0000256" key="11">
    <source>
        <dbReference type="SAM" id="MobiDB-lite"/>
    </source>
</evidence>
<accession>A0A2C5YVS5</accession>
<feature type="region of interest" description="Disordered" evidence="11">
    <location>
        <begin position="1"/>
        <end position="39"/>
    </location>
</feature>
<dbReference type="InterPro" id="IPR022533">
    <property type="entry name" value="Cox20"/>
</dbReference>
<feature type="coiled-coil region" evidence="10">
    <location>
        <begin position="123"/>
        <end position="157"/>
    </location>
</feature>
<evidence type="ECO:0000313" key="13">
    <source>
        <dbReference type="Proteomes" id="UP000224854"/>
    </source>
</evidence>
<evidence type="ECO:0000256" key="5">
    <source>
        <dbReference type="ARBA" id="ARBA00022792"/>
    </source>
</evidence>
<feature type="compositionally biased region" description="Basic and acidic residues" evidence="11">
    <location>
        <begin position="1"/>
        <end position="10"/>
    </location>
</feature>
<keyword evidence="5 9" id="KW-0999">Mitochondrion inner membrane</keyword>
<dbReference type="GO" id="GO:0033617">
    <property type="term" value="P:mitochondrial respiratory chain complex IV assembly"/>
    <property type="evidence" value="ECO:0007669"/>
    <property type="project" value="InterPro"/>
</dbReference>